<name>A0A9X9QYZ8_NEISU</name>
<sequence>MGDQTAAADGDIAFFGKQTGFTAHGQGAAADAADLARSLPLIVKGAEGGDMVAVVDGETATLAAAGLPAAVGRGQQSDVVASIQQGIAFGGDLCAFGFDVAFGGTDAEMAAGRQRAADGFGAAAILHLRAAAAAAADDNGRARRLAGFG</sequence>
<evidence type="ECO:0000313" key="1">
    <source>
        <dbReference type="EMBL" id="VTY05765.1"/>
    </source>
</evidence>
<dbReference type="Proteomes" id="UP000626795">
    <property type="component" value="Unassembled WGS sequence"/>
</dbReference>
<protein>
    <submittedName>
        <fullName evidence="1">Uncharacterized protein</fullName>
    </submittedName>
</protein>
<keyword evidence="2" id="KW-1185">Reference proteome</keyword>
<evidence type="ECO:0000313" key="2">
    <source>
        <dbReference type="Proteomes" id="UP000626795"/>
    </source>
</evidence>
<organism evidence="1 2">
    <name type="scientific">Neisseria subflava</name>
    <dbReference type="NCBI Taxonomy" id="28449"/>
    <lineage>
        <taxon>Bacteria</taxon>
        <taxon>Pseudomonadati</taxon>
        <taxon>Pseudomonadota</taxon>
        <taxon>Betaproteobacteria</taxon>
        <taxon>Neisseriales</taxon>
        <taxon>Neisseriaceae</taxon>
        <taxon>Neisseria</taxon>
    </lineage>
</organism>
<dbReference type="EMBL" id="CABFLZ010000018">
    <property type="protein sequence ID" value="VTY05765.1"/>
    <property type="molecule type" value="Genomic_DNA"/>
</dbReference>
<dbReference type="AlphaFoldDB" id="A0A9X9QYZ8"/>
<accession>A0A9X9QYZ8</accession>
<proteinExistence type="predicted"/>
<comment type="caution">
    <text evidence="1">The sequence shown here is derived from an EMBL/GenBank/DDBJ whole genome shotgun (WGS) entry which is preliminary data.</text>
</comment>
<gene>
    <name evidence="1" type="ORF">ONOEEDHL_02158</name>
</gene>
<reference evidence="1" key="1">
    <citation type="submission" date="2019-05" db="EMBL/GenBank/DDBJ databases">
        <authorList>
            <person name="Hibberd M."/>
        </authorList>
    </citation>
    <scope>NUCLEOTIDE SEQUENCE</scope>
    <source>
        <strain evidence="1">Neisseria_subflava_BgEED23</strain>
    </source>
</reference>